<feature type="non-terminal residue" evidence="1">
    <location>
        <position position="1"/>
    </location>
</feature>
<dbReference type="InterPro" id="IPR027417">
    <property type="entry name" value="P-loop_NTPase"/>
</dbReference>
<dbReference type="AlphaFoldDB" id="X1UNT3"/>
<sequence length="82" mass="9931">KNQILEITYDSIKNDLWNVIQQIKSFTDLQLHPELEDMLKKQDKEQASYERKHENLPLEAFNLTEEKIRSDLNFVFKRYGFN</sequence>
<protein>
    <recommendedName>
        <fullName evidence="2">Sulfotransferase domain-containing protein</fullName>
    </recommendedName>
</protein>
<proteinExistence type="predicted"/>
<gene>
    <name evidence="1" type="ORF">S12H4_53834</name>
</gene>
<evidence type="ECO:0008006" key="2">
    <source>
        <dbReference type="Google" id="ProtNLM"/>
    </source>
</evidence>
<name>X1UNT3_9ZZZZ</name>
<comment type="caution">
    <text evidence="1">The sequence shown here is derived from an EMBL/GenBank/DDBJ whole genome shotgun (WGS) entry which is preliminary data.</text>
</comment>
<accession>X1UNT3</accession>
<organism evidence="1">
    <name type="scientific">marine sediment metagenome</name>
    <dbReference type="NCBI Taxonomy" id="412755"/>
    <lineage>
        <taxon>unclassified sequences</taxon>
        <taxon>metagenomes</taxon>
        <taxon>ecological metagenomes</taxon>
    </lineage>
</organism>
<dbReference type="EMBL" id="BARW01034336">
    <property type="protein sequence ID" value="GAJ05267.1"/>
    <property type="molecule type" value="Genomic_DNA"/>
</dbReference>
<evidence type="ECO:0000313" key="1">
    <source>
        <dbReference type="EMBL" id="GAJ05267.1"/>
    </source>
</evidence>
<reference evidence="1" key="1">
    <citation type="journal article" date="2014" name="Front. Microbiol.">
        <title>High frequency of phylogenetically diverse reductive dehalogenase-homologous genes in deep subseafloor sedimentary metagenomes.</title>
        <authorList>
            <person name="Kawai M."/>
            <person name="Futagami T."/>
            <person name="Toyoda A."/>
            <person name="Takaki Y."/>
            <person name="Nishi S."/>
            <person name="Hori S."/>
            <person name="Arai W."/>
            <person name="Tsubouchi T."/>
            <person name="Morono Y."/>
            <person name="Uchiyama I."/>
            <person name="Ito T."/>
            <person name="Fujiyama A."/>
            <person name="Inagaki F."/>
            <person name="Takami H."/>
        </authorList>
    </citation>
    <scope>NUCLEOTIDE SEQUENCE</scope>
    <source>
        <strain evidence="1">Expedition CK06-06</strain>
    </source>
</reference>
<dbReference type="Gene3D" id="3.40.50.300">
    <property type="entry name" value="P-loop containing nucleotide triphosphate hydrolases"/>
    <property type="match status" value="1"/>
</dbReference>